<dbReference type="Gene3D" id="2.40.50.100">
    <property type="match status" value="1"/>
</dbReference>
<dbReference type="GO" id="GO:0030313">
    <property type="term" value="C:cell envelope"/>
    <property type="evidence" value="ECO:0007669"/>
    <property type="project" value="UniProtKB-SubCell"/>
</dbReference>
<dbReference type="SUPFAM" id="SSF111369">
    <property type="entry name" value="HlyD-like secretion proteins"/>
    <property type="match status" value="1"/>
</dbReference>
<comment type="caution">
    <text evidence="8">The sequence shown here is derived from an EMBL/GenBank/DDBJ whole genome shotgun (WGS) entry which is preliminary data.</text>
</comment>
<dbReference type="PANTHER" id="PTHR32347">
    <property type="entry name" value="EFFLUX SYSTEM COMPONENT YKNX-RELATED"/>
    <property type="match status" value="1"/>
</dbReference>
<feature type="domain" description="YbhG-like alpha-helical hairpin" evidence="6">
    <location>
        <begin position="536"/>
        <end position="645"/>
    </location>
</feature>
<evidence type="ECO:0000313" key="9">
    <source>
        <dbReference type="Proteomes" id="UP000218542"/>
    </source>
</evidence>
<keyword evidence="5" id="KW-1133">Transmembrane helix</keyword>
<name>A0A286TUV7_9BACT</name>
<feature type="transmembrane region" description="Helical" evidence="5">
    <location>
        <begin position="468"/>
        <end position="487"/>
    </location>
</feature>
<evidence type="ECO:0000313" key="8">
    <source>
        <dbReference type="EMBL" id="GAX59669.1"/>
    </source>
</evidence>
<dbReference type="EMBL" id="BAOS01000004">
    <property type="protein sequence ID" value="GAX59669.1"/>
    <property type="molecule type" value="Genomic_DNA"/>
</dbReference>
<dbReference type="Proteomes" id="UP000218542">
    <property type="component" value="Unassembled WGS sequence"/>
</dbReference>
<dbReference type="InterPro" id="IPR058792">
    <property type="entry name" value="Beta-barrel_RND_2"/>
</dbReference>
<feature type="transmembrane region" description="Helical" evidence="5">
    <location>
        <begin position="375"/>
        <end position="397"/>
    </location>
</feature>
<proteinExistence type="predicted"/>
<evidence type="ECO:0000256" key="5">
    <source>
        <dbReference type="SAM" id="Phobius"/>
    </source>
</evidence>
<feature type="transmembrane region" description="Helical" evidence="5">
    <location>
        <begin position="183"/>
        <end position="200"/>
    </location>
</feature>
<sequence length="802" mass="92304">MNKKIQRVATPAFLRKKLSAFRVEHGKGQIFLVKDKVYGQTHQFEPWQFFVLEVLPGCEDFSKLASVFKDRFGHTITQEELENLLFLVDDKKLFGASEITHPILEAFNKKKETEQWTSSVEENSESRNNTEPELTTKVSEEPFYTTTDDADLEATVRKREWNLFNPTWLLKIFQPFLLPFKHTIYFLPLLLILATVIYIRHAVIVEKELVHLFDGFSIIKNLLFSMFVVNFSVTWVKALVAFTFRATVSGFCIVFYLGFIPRFKARIDKVRQLSRREQIWLHASPLLMRLGLFSFGLLLWFNIRSTDSLLSSSALTAAVVGLISFLITVNPLVKSDGYYLLTALVNEPHLRGKSYRALINKVRGNVYQKTDNNVLAAYGLASILFMVLLYAVILIIMSSFLNIYLGGPSILFIVIAAPILIFRMIEKFRKIGQLYERTVQFERWRSRTLPKVEDDIVRKKNQNSLTTYLKRSIPACFLIILFIPWKYEPGGGFVILPNKKQEITAEINGIIDEIFFDGGEYLKKGTVIGRLSYSDYLAKVKIYNAKMQEQQAVIDELKSRPKPEEIQLAESALEVECSRYKFSSAKVKRLEELYEEHTISFEELDEVRREADVDLKRVEEKRANLELIKSGAAPDQIAAAEAKLLSWQEERDYNQEMIEKSIFYMPFDGKIITMHLKQKIGSYLNMGEPFATVENTDQVIAEIEIPEHNIGYIEKLAKIRGRSNAYYNIDFTGQVVSIDTNVTESQTGNIVKVCTLIDNKDGLLKSGMSGYMKISSEAMPIWKVLSLSVIRFFKIEVWSWHP</sequence>
<evidence type="ECO:0000256" key="3">
    <source>
        <dbReference type="SAM" id="Coils"/>
    </source>
</evidence>
<evidence type="ECO:0000259" key="7">
    <source>
        <dbReference type="Pfam" id="PF25954"/>
    </source>
</evidence>
<evidence type="ECO:0000256" key="4">
    <source>
        <dbReference type="SAM" id="MobiDB-lite"/>
    </source>
</evidence>
<dbReference type="RefSeq" id="WP_096892804.1">
    <property type="nucleotide sequence ID" value="NZ_BAOS01000004.1"/>
</dbReference>
<gene>
    <name evidence="8" type="ORF">SCALIN_C04_0157</name>
</gene>
<comment type="subcellular location">
    <subcellularLocation>
        <location evidence="1">Cell envelope</location>
    </subcellularLocation>
</comment>
<keyword evidence="2 3" id="KW-0175">Coiled coil</keyword>
<keyword evidence="9" id="KW-1185">Reference proteome</keyword>
<feature type="transmembrane region" description="Helical" evidence="5">
    <location>
        <begin position="212"/>
        <end position="233"/>
    </location>
</feature>
<dbReference type="OrthoDB" id="9759690at2"/>
<evidence type="ECO:0000259" key="6">
    <source>
        <dbReference type="Pfam" id="PF25881"/>
    </source>
</evidence>
<protein>
    <submittedName>
        <fullName evidence="8">Membrane-fusion protein</fullName>
    </submittedName>
</protein>
<dbReference type="InterPro" id="IPR050465">
    <property type="entry name" value="UPF0194_transport"/>
</dbReference>
<keyword evidence="5" id="KW-0812">Transmembrane</keyword>
<dbReference type="Pfam" id="PF25954">
    <property type="entry name" value="Beta-barrel_RND_2"/>
    <property type="match status" value="1"/>
</dbReference>
<feature type="transmembrane region" description="Helical" evidence="5">
    <location>
        <begin position="309"/>
        <end position="329"/>
    </location>
</feature>
<dbReference type="AlphaFoldDB" id="A0A286TUV7"/>
<evidence type="ECO:0000256" key="1">
    <source>
        <dbReference type="ARBA" id="ARBA00004196"/>
    </source>
</evidence>
<dbReference type="Gene3D" id="2.40.30.170">
    <property type="match status" value="1"/>
</dbReference>
<dbReference type="Gene3D" id="1.10.287.470">
    <property type="entry name" value="Helix hairpin bin"/>
    <property type="match status" value="1"/>
</dbReference>
<dbReference type="InterPro" id="IPR059052">
    <property type="entry name" value="HH_YbhG-like"/>
</dbReference>
<evidence type="ECO:0000256" key="2">
    <source>
        <dbReference type="ARBA" id="ARBA00023054"/>
    </source>
</evidence>
<feature type="transmembrane region" description="Helical" evidence="5">
    <location>
        <begin position="279"/>
        <end position="303"/>
    </location>
</feature>
<feature type="transmembrane region" description="Helical" evidence="5">
    <location>
        <begin position="403"/>
        <end position="422"/>
    </location>
</feature>
<reference evidence="9" key="1">
    <citation type="journal article" date="2017" name="Environ. Microbiol. Rep.">
        <title>Genetic Diversity of Marine Anaerobic Ammonium-Oxidizing Bacteria as Revealed by Genomic and Proteomic Analyses of 'Candidatus Scalindua japonica'.</title>
        <authorList>
            <person name="Oshiki M."/>
            <person name="Mizuto K."/>
            <person name="Kimura Z."/>
            <person name="Kindaichi T."/>
            <person name="Satoh H."/>
            <person name="Okabe S."/>
        </authorList>
    </citation>
    <scope>NUCLEOTIDE SEQUENCE [LARGE SCALE GENOMIC DNA]</scope>
    <source>
        <strain evidence="9">husup-a2</strain>
    </source>
</reference>
<feature type="region of interest" description="Disordered" evidence="4">
    <location>
        <begin position="115"/>
        <end position="135"/>
    </location>
</feature>
<dbReference type="Pfam" id="PF25881">
    <property type="entry name" value="HH_YBHG"/>
    <property type="match status" value="1"/>
</dbReference>
<feature type="domain" description="CusB-like beta-barrel" evidence="7">
    <location>
        <begin position="702"/>
        <end position="777"/>
    </location>
</feature>
<dbReference type="PANTHER" id="PTHR32347:SF23">
    <property type="entry name" value="BLL5650 PROTEIN"/>
    <property type="match status" value="1"/>
</dbReference>
<feature type="transmembrane region" description="Helical" evidence="5">
    <location>
        <begin position="239"/>
        <end position="259"/>
    </location>
</feature>
<feature type="coiled-coil region" evidence="3">
    <location>
        <begin position="587"/>
        <end position="628"/>
    </location>
</feature>
<accession>A0A286TUV7</accession>
<keyword evidence="5" id="KW-0472">Membrane</keyword>
<organism evidence="8 9">
    <name type="scientific">Candidatus Scalindua japonica</name>
    <dbReference type="NCBI Taxonomy" id="1284222"/>
    <lineage>
        <taxon>Bacteria</taxon>
        <taxon>Pseudomonadati</taxon>
        <taxon>Planctomycetota</taxon>
        <taxon>Candidatus Brocadiia</taxon>
        <taxon>Candidatus Brocadiales</taxon>
        <taxon>Candidatus Scalinduaceae</taxon>
        <taxon>Candidatus Scalindua</taxon>
    </lineage>
</organism>